<sequence>MANEKFCCTWVALADVTSKPHQSQWLQETLSCQISLSFSLSLHERVFCVAGVSGDPVLACSACRYPMCNICVGYIV</sequence>
<reference evidence="1" key="1">
    <citation type="submission" date="2013-07" db="EMBL/GenBank/DDBJ databases">
        <title>The genome of Eucalyptus grandis.</title>
        <authorList>
            <person name="Schmutz J."/>
            <person name="Hayes R."/>
            <person name="Myburg A."/>
            <person name="Tuskan G."/>
            <person name="Grattapaglia D."/>
            <person name="Rokhsar D.S."/>
        </authorList>
    </citation>
    <scope>NUCLEOTIDE SEQUENCE</scope>
    <source>
        <tissue evidence="1">Leaf extractions</tissue>
    </source>
</reference>
<dbReference type="EMBL" id="KK198759">
    <property type="protein sequence ID" value="KCW64306.1"/>
    <property type="molecule type" value="Genomic_DNA"/>
</dbReference>
<evidence type="ECO:0000313" key="1">
    <source>
        <dbReference type="EMBL" id="KCW64306.1"/>
    </source>
</evidence>
<accession>A0A059BEI5</accession>
<protein>
    <submittedName>
        <fullName evidence="1">Uncharacterized protein</fullName>
    </submittedName>
</protein>
<proteinExistence type="predicted"/>
<dbReference type="InParanoid" id="A0A059BEI5"/>
<dbReference type="Gramene" id="KCW64306">
    <property type="protein sequence ID" value="KCW64306"/>
    <property type="gene ID" value="EUGRSUZ_G01941"/>
</dbReference>
<dbReference type="AlphaFoldDB" id="A0A059BEI5"/>
<organism evidence="1">
    <name type="scientific">Eucalyptus grandis</name>
    <name type="common">Flooded gum</name>
    <dbReference type="NCBI Taxonomy" id="71139"/>
    <lineage>
        <taxon>Eukaryota</taxon>
        <taxon>Viridiplantae</taxon>
        <taxon>Streptophyta</taxon>
        <taxon>Embryophyta</taxon>
        <taxon>Tracheophyta</taxon>
        <taxon>Spermatophyta</taxon>
        <taxon>Magnoliopsida</taxon>
        <taxon>eudicotyledons</taxon>
        <taxon>Gunneridae</taxon>
        <taxon>Pentapetalae</taxon>
        <taxon>rosids</taxon>
        <taxon>malvids</taxon>
        <taxon>Myrtales</taxon>
        <taxon>Myrtaceae</taxon>
        <taxon>Myrtoideae</taxon>
        <taxon>Eucalypteae</taxon>
        <taxon>Eucalyptus</taxon>
    </lineage>
</organism>
<gene>
    <name evidence="1" type="ORF">EUGRSUZ_G01941</name>
</gene>
<name>A0A059BEI5_EUCGR</name>